<accession>A0A7W7VUH4</accession>
<dbReference type="PROSITE" id="PS00760">
    <property type="entry name" value="SPASE_I_2"/>
    <property type="match status" value="1"/>
</dbReference>
<evidence type="ECO:0000256" key="5">
    <source>
        <dbReference type="ARBA" id="ARBA00022801"/>
    </source>
</evidence>
<keyword evidence="7" id="KW-0472">Membrane</keyword>
<dbReference type="InterPro" id="IPR000223">
    <property type="entry name" value="Pept_S26A_signal_pept_1"/>
</dbReference>
<dbReference type="SUPFAM" id="SSF51306">
    <property type="entry name" value="LexA/Signal peptidase"/>
    <property type="match status" value="1"/>
</dbReference>
<reference evidence="9 10" key="1">
    <citation type="submission" date="2020-08" db="EMBL/GenBank/DDBJ databases">
        <title>Sequencing the genomes of 1000 actinobacteria strains.</title>
        <authorList>
            <person name="Klenk H.-P."/>
        </authorList>
    </citation>
    <scope>NUCLEOTIDE SEQUENCE [LARGE SCALE GENOMIC DNA]</scope>
    <source>
        <strain evidence="9 10">DSM 41654</strain>
    </source>
</reference>
<feature type="active site" evidence="6">
    <location>
        <position position="76"/>
    </location>
</feature>
<dbReference type="GO" id="GO:0004252">
    <property type="term" value="F:serine-type endopeptidase activity"/>
    <property type="evidence" value="ECO:0007669"/>
    <property type="project" value="InterPro"/>
</dbReference>
<keyword evidence="7" id="KW-1133">Transmembrane helix</keyword>
<protein>
    <recommendedName>
        <fullName evidence="4 7">Signal peptidase I</fullName>
        <ecNumber evidence="4 7">3.4.21.89</ecNumber>
    </recommendedName>
</protein>
<dbReference type="InterPro" id="IPR019533">
    <property type="entry name" value="Peptidase_S26"/>
</dbReference>
<evidence type="ECO:0000256" key="3">
    <source>
        <dbReference type="ARBA" id="ARBA00009370"/>
    </source>
</evidence>
<feature type="transmembrane region" description="Helical" evidence="7">
    <location>
        <begin position="42"/>
        <end position="65"/>
    </location>
</feature>
<feature type="active site" evidence="6">
    <location>
        <position position="118"/>
    </location>
</feature>
<evidence type="ECO:0000256" key="7">
    <source>
        <dbReference type="RuleBase" id="RU362042"/>
    </source>
</evidence>
<feature type="transmembrane region" description="Helical" evidence="7">
    <location>
        <begin position="237"/>
        <end position="261"/>
    </location>
</feature>
<evidence type="ECO:0000256" key="2">
    <source>
        <dbReference type="ARBA" id="ARBA00004401"/>
    </source>
</evidence>
<dbReference type="GO" id="GO:0006465">
    <property type="term" value="P:signal peptide processing"/>
    <property type="evidence" value="ECO:0007669"/>
    <property type="project" value="InterPro"/>
</dbReference>
<organism evidence="9 10">
    <name type="scientific">Kitasatospora kifunensis</name>
    <name type="common">Streptomyces kifunensis</name>
    <dbReference type="NCBI Taxonomy" id="58351"/>
    <lineage>
        <taxon>Bacteria</taxon>
        <taxon>Bacillati</taxon>
        <taxon>Actinomycetota</taxon>
        <taxon>Actinomycetes</taxon>
        <taxon>Kitasatosporales</taxon>
        <taxon>Streptomycetaceae</taxon>
        <taxon>Kitasatospora</taxon>
    </lineage>
</organism>
<sequence>MSRITEESPGPSGSAGSAAGAASAVAPAVGSAAARQRWGAGAVLQTVALVLGLGLLLGGFGLIALDYRPYAVPTGSMEPTISAGDTVLARKVDGASVGRGDIVVFHDPSWEGNATMVKRVVAVGGDTVAYGGAQHGLTVNGTSVTEPYVAPDQLPGTPLRVQVPAGRLFLLGDNRTDSLDSRVHLDDLSGTVPNSDVIARVEATLWPYAHAGLRGRTVAFDALGGAVASRPGPLVPAAWAAVAGAVVIILTSLTGPVAALARRLRGRR</sequence>
<evidence type="ECO:0000259" key="8">
    <source>
        <dbReference type="Pfam" id="PF10502"/>
    </source>
</evidence>
<comment type="caution">
    <text evidence="9">The sequence shown here is derived from an EMBL/GenBank/DDBJ whole genome shotgun (WGS) entry which is preliminary data.</text>
</comment>
<feature type="domain" description="Peptidase S26" evidence="8">
    <location>
        <begin position="57"/>
        <end position="206"/>
    </location>
</feature>
<dbReference type="CDD" id="cd06530">
    <property type="entry name" value="S26_SPase_I"/>
    <property type="match status" value="1"/>
</dbReference>
<dbReference type="PANTHER" id="PTHR43390">
    <property type="entry name" value="SIGNAL PEPTIDASE I"/>
    <property type="match status" value="1"/>
</dbReference>
<dbReference type="PRINTS" id="PR00727">
    <property type="entry name" value="LEADERPTASE"/>
</dbReference>
<dbReference type="NCBIfam" id="TIGR02227">
    <property type="entry name" value="sigpep_I_bact"/>
    <property type="match status" value="1"/>
</dbReference>
<dbReference type="Gene3D" id="2.10.109.10">
    <property type="entry name" value="Umud Fragment, subunit A"/>
    <property type="match status" value="1"/>
</dbReference>
<dbReference type="Pfam" id="PF10502">
    <property type="entry name" value="Peptidase_S26"/>
    <property type="match status" value="1"/>
</dbReference>
<dbReference type="InterPro" id="IPR019757">
    <property type="entry name" value="Pept_S26A_signal_pept_1_Lys-AS"/>
</dbReference>
<keyword evidence="7" id="KW-0812">Transmembrane</keyword>
<dbReference type="Proteomes" id="UP000540506">
    <property type="component" value="Unassembled WGS sequence"/>
</dbReference>
<dbReference type="AlphaFoldDB" id="A0A7W7VUH4"/>
<evidence type="ECO:0000313" key="10">
    <source>
        <dbReference type="Proteomes" id="UP000540506"/>
    </source>
</evidence>
<gene>
    <name evidence="9" type="ORF">FHR34_002334</name>
</gene>
<evidence type="ECO:0000256" key="6">
    <source>
        <dbReference type="PIRSR" id="PIRSR600223-1"/>
    </source>
</evidence>
<comment type="catalytic activity">
    <reaction evidence="1 7">
        <text>Cleavage of hydrophobic, N-terminal signal or leader sequences from secreted and periplasmic proteins.</text>
        <dbReference type="EC" id="3.4.21.89"/>
    </reaction>
</comment>
<comment type="caution">
    <text evidence="7">Lacks conserved residue(s) required for the propagation of feature annotation.</text>
</comment>
<keyword evidence="5 7" id="KW-0378">Hydrolase</keyword>
<evidence type="ECO:0000256" key="1">
    <source>
        <dbReference type="ARBA" id="ARBA00000677"/>
    </source>
</evidence>
<dbReference type="GO" id="GO:0005886">
    <property type="term" value="C:plasma membrane"/>
    <property type="evidence" value="ECO:0007669"/>
    <property type="project" value="UniProtKB-SubCell"/>
</dbReference>
<comment type="similarity">
    <text evidence="3 7">Belongs to the peptidase S26 family.</text>
</comment>
<dbReference type="EC" id="3.4.21.89" evidence="4 7"/>
<proteinExistence type="inferred from homology"/>
<evidence type="ECO:0000256" key="4">
    <source>
        <dbReference type="ARBA" id="ARBA00013208"/>
    </source>
</evidence>
<dbReference type="InterPro" id="IPR036286">
    <property type="entry name" value="LexA/Signal_pep-like_sf"/>
</dbReference>
<dbReference type="EMBL" id="JACHJV010000001">
    <property type="protein sequence ID" value="MBB4923341.1"/>
    <property type="molecule type" value="Genomic_DNA"/>
</dbReference>
<dbReference type="PANTHER" id="PTHR43390:SF1">
    <property type="entry name" value="CHLOROPLAST PROCESSING PEPTIDASE"/>
    <property type="match status" value="1"/>
</dbReference>
<name>A0A7W7VUH4_KITKI</name>
<keyword evidence="10" id="KW-1185">Reference proteome</keyword>
<dbReference type="GO" id="GO:0009003">
    <property type="term" value="F:signal peptidase activity"/>
    <property type="evidence" value="ECO:0007669"/>
    <property type="project" value="UniProtKB-EC"/>
</dbReference>
<keyword evidence="7" id="KW-0645">Protease</keyword>
<evidence type="ECO:0000313" key="9">
    <source>
        <dbReference type="EMBL" id="MBB4923341.1"/>
    </source>
</evidence>
<comment type="subcellular location">
    <subcellularLocation>
        <location evidence="2">Cell membrane</location>
        <topology evidence="2">Single-pass type II membrane protein</topology>
    </subcellularLocation>
    <subcellularLocation>
        <location evidence="7">Membrane</location>
        <topology evidence="7">Single-pass type II membrane protein</topology>
    </subcellularLocation>
</comment>